<reference evidence="1" key="1">
    <citation type="journal article" date="2020" name="mSystems">
        <title>Genome- and Community-Level Interaction Insights into Carbon Utilization and Element Cycling Functions of Hydrothermarchaeota in Hydrothermal Sediment.</title>
        <authorList>
            <person name="Zhou Z."/>
            <person name="Liu Y."/>
            <person name="Xu W."/>
            <person name="Pan J."/>
            <person name="Luo Z.H."/>
            <person name="Li M."/>
        </authorList>
    </citation>
    <scope>NUCLEOTIDE SEQUENCE [LARGE SCALE GENOMIC DNA]</scope>
    <source>
        <strain evidence="1">SpSt-503</strain>
    </source>
</reference>
<proteinExistence type="predicted"/>
<gene>
    <name evidence="1" type="ORF">ENS59_04740</name>
</gene>
<dbReference type="EMBL" id="DSVL01000144">
    <property type="protein sequence ID" value="HFH28804.1"/>
    <property type="molecule type" value="Genomic_DNA"/>
</dbReference>
<sequence length="155" mass="16926">MRLVMELTEFDDLLHSKGTAGTNAYAQSPAVIGTPITANEVQARLSSRLYDQLSEGSSDTVIRASERAVLHVSAIYGRLGLALNLDEPVSREIATLFTIYELHLALGNEEAGREYRLKAKDLIIAAYGEYPEAEKPATENPALGALTVPARRDWP</sequence>
<name>A0A7C3IGE0_9SPIR</name>
<protein>
    <submittedName>
        <fullName evidence="1">Uncharacterized protein</fullName>
    </submittedName>
</protein>
<accession>A0A7C3IGE0</accession>
<organism evidence="1">
    <name type="scientific">Gracilinema caldarium</name>
    <dbReference type="NCBI Taxonomy" id="215591"/>
    <lineage>
        <taxon>Bacteria</taxon>
        <taxon>Pseudomonadati</taxon>
        <taxon>Spirochaetota</taxon>
        <taxon>Spirochaetia</taxon>
        <taxon>Spirochaetales</taxon>
        <taxon>Breznakiellaceae</taxon>
        <taxon>Gracilinema</taxon>
    </lineage>
</organism>
<dbReference type="AlphaFoldDB" id="A0A7C3IGE0"/>
<evidence type="ECO:0000313" key="1">
    <source>
        <dbReference type="EMBL" id="HFH28804.1"/>
    </source>
</evidence>
<comment type="caution">
    <text evidence="1">The sequence shown here is derived from an EMBL/GenBank/DDBJ whole genome shotgun (WGS) entry which is preliminary data.</text>
</comment>